<feature type="domain" description="ABC transporter" evidence="5">
    <location>
        <begin position="4"/>
        <end position="254"/>
    </location>
</feature>
<dbReference type="OrthoDB" id="9784450at2"/>
<dbReference type="PANTHER" id="PTHR43776">
    <property type="entry name" value="TRANSPORT ATP-BINDING PROTEIN"/>
    <property type="match status" value="1"/>
</dbReference>
<evidence type="ECO:0000313" key="7">
    <source>
        <dbReference type="Proteomes" id="UP000275394"/>
    </source>
</evidence>
<dbReference type="Pfam" id="PF08352">
    <property type="entry name" value="oligo_HPY"/>
    <property type="match status" value="2"/>
</dbReference>
<dbReference type="Pfam" id="PF00005">
    <property type="entry name" value="ABC_tran"/>
    <property type="match status" value="2"/>
</dbReference>
<dbReference type="AlphaFoldDB" id="A0A3N2DZN9"/>
<evidence type="ECO:0000313" key="6">
    <source>
        <dbReference type="EMBL" id="ROS05237.1"/>
    </source>
</evidence>
<evidence type="ECO:0000256" key="4">
    <source>
        <dbReference type="ARBA" id="ARBA00022840"/>
    </source>
</evidence>
<dbReference type="InterPro" id="IPR027417">
    <property type="entry name" value="P-loop_NTPase"/>
</dbReference>
<dbReference type="InterPro" id="IPR017871">
    <property type="entry name" value="ABC_transporter-like_CS"/>
</dbReference>
<dbReference type="NCBIfam" id="NF007739">
    <property type="entry name" value="PRK10419.1"/>
    <property type="match status" value="2"/>
</dbReference>
<accession>A0A3N2DZN9</accession>
<keyword evidence="2" id="KW-0813">Transport</keyword>
<dbReference type="PROSITE" id="PS00211">
    <property type="entry name" value="ABC_TRANSPORTER_1"/>
    <property type="match status" value="2"/>
</dbReference>
<dbReference type="NCBIfam" id="NF008453">
    <property type="entry name" value="PRK11308.1"/>
    <property type="match status" value="2"/>
</dbReference>
<dbReference type="InterPro" id="IPR050319">
    <property type="entry name" value="ABC_transp_ATP-bind"/>
</dbReference>
<protein>
    <submittedName>
        <fullName evidence="6">Peptide/nickel transport system ATP-binding protein</fullName>
    </submittedName>
</protein>
<keyword evidence="4 6" id="KW-0067">ATP-binding</keyword>
<organism evidence="6 7">
    <name type="scientific">Sinobacterium caligoides</name>
    <dbReference type="NCBI Taxonomy" id="933926"/>
    <lineage>
        <taxon>Bacteria</taxon>
        <taxon>Pseudomonadati</taxon>
        <taxon>Pseudomonadota</taxon>
        <taxon>Gammaproteobacteria</taxon>
        <taxon>Cellvibrionales</taxon>
        <taxon>Spongiibacteraceae</taxon>
        <taxon>Sinobacterium</taxon>
    </lineage>
</organism>
<evidence type="ECO:0000256" key="3">
    <source>
        <dbReference type="ARBA" id="ARBA00022741"/>
    </source>
</evidence>
<evidence type="ECO:0000259" key="5">
    <source>
        <dbReference type="PROSITE" id="PS50893"/>
    </source>
</evidence>
<comment type="caution">
    <text evidence="6">The sequence shown here is derived from an EMBL/GenBank/DDBJ whole genome shotgun (WGS) entry which is preliminary data.</text>
</comment>
<dbReference type="RefSeq" id="WP_123711162.1">
    <property type="nucleotide sequence ID" value="NZ_RKHR01000003.1"/>
</dbReference>
<keyword evidence="3" id="KW-0547">Nucleotide-binding</keyword>
<dbReference type="InterPro" id="IPR013563">
    <property type="entry name" value="Oligopep_ABC_C"/>
</dbReference>
<dbReference type="InterPro" id="IPR003439">
    <property type="entry name" value="ABC_transporter-like_ATP-bd"/>
</dbReference>
<dbReference type="FunFam" id="3.40.50.300:FF:000016">
    <property type="entry name" value="Oligopeptide ABC transporter ATP-binding component"/>
    <property type="match status" value="2"/>
</dbReference>
<dbReference type="InterPro" id="IPR003593">
    <property type="entry name" value="AAA+_ATPase"/>
</dbReference>
<dbReference type="SMART" id="SM00382">
    <property type="entry name" value="AAA"/>
    <property type="match status" value="2"/>
</dbReference>
<evidence type="ECO:0000256" key="1">
    <source>
        <dbReference type="ARBA" id="ARBA00005417"/>
    </source>
</evidence>
<dbReference type="Proteomes" id="UP000275394">
    <property type="component" value="Unassembled WGS sequence"/>
</dbReference>
<keyword evidence="7" id="KW-1185">Reference proteome</keyword>
<evidence type="ECO:0000256" key="2">
    <source>
        <dbReference type="ARBA" id="ARBA00022448"/>
    </source>
</evidence>
<dbReference type="GO" id="GO:0055085">
    <property type="term" value="P:transmembrane transport"/>
    <property type="evidence" value="ECO:0007669"/>
    <property type="project" value="UniProtKB-ARBA"/>
</dbReference>
<dbReference type="GO" id="GO:0005524">
    <property type="term" value="F:ATP binding"/>
    <property type="evidence" value="ECO:0007669"/>
    <property type="project" value="UniProtKB-KW"/>
</dbReference>
<proteinExistence type="inferred from homology"/>
<dbReference type="PANTHER" id="PTHR43776:SF7">
    <property type="entry name" value="D,D-DIPEPTIDE TRANSPORT ATP-BINDING PROTEIN DDPF-RELATED"/>
    <property type="match status" value="1"/>
</dbReference>
<dbReference type="GO" id="GO:0015833">
    <property type="term" value="P:peptide transport"/>
    <property type="evidence" value="ECO:0007669"/>
    <property type="project" value="InterPro"/>
</dbReference>
<feature type="domain" description="ABC transporter" evidence="5">
    <location>
        <begin position="304"/>
        <end position="555"/>
    </location>
</feature>
<gene>
    <name evidence="6" type="ORF">EDC56_0767</name>
</gene>
<dbReference type="GO" id="GO:0016887">
    <property type="term" value="F:ATP hydrolysis activity"/>
    <property type="evidence" value="ECO:0007669"/>
    <property type="project" value="InterPro"/>
</dbReference>
<dbReference type="CDD" id="cd03257">
    <property type="entry name" value="ABC_NikE_OppD_transporters"/>
    <property type="match status" value="2"/>
</dbReference>
<reference evidence="6 7" key="1">
    <citation type="submission" date="2018-11" db="EMBL/GenBank/DDBJ databases">
        <title>Genomic Encyclopedia of Type Strains, Phase IV (KMG-IV): sequencing the most valuable type-strain genomes for metagenomic binning, comparative biology and taxonomic classification.</title>
        <authorList>
            <person name="Goeker M."/>
        </authorList>
    </citation>
    <scope>NUCLEOTIDE SEQUENCE [LARGE SCALE GENOMIC DNA]</scope>
    <source>
        <strain evidence="6 7">DSM 100316</strain>
    </source>
</reference>
<name>A0A3N2DZN9_9GAMM</name>
<dbReference type="EMBL" id="RKHR01000003">
    <property type="protein sequence ID" value="ROS05237.1"/>
    <property type="molecule type" value="Genomic_DNA"/>
</dbReference>
<dbReference type="PROSITE" id="PS50893">
    <property type="entry name" value="ABC_TRANSPORTER_2"/>
    <property type="match status" value="2"/>
</dbReference>
<dbReference type="SUPFAM" id="SSF52540">
    <property type="entry name" value="P-loop containing nucleoside triphosphate hydrolases"/>
    <property type="match status" value="2"/>
</dbReference>
<sequence length="572" mass="63968">MTLLDVKDLRIEFPSRHGIAVAVDDISFHVEAGEIVGLVGESGAGKSTIGNGIIDLLSAPGRVAGGDIHLNGEKISQLKADEMRKVRGSRIGFIFQDPMTSLNPLFTVEQQLVETITTNLSVSKHEAYTRAIDMLEQVGIPEPQLRIKQYPHQFSGGMRQRVVIAIALCSEPELIIADEPTTALDVSIQDQILTLIRKLCKEKQVGCIFVTHDMGVISNVTDRVCVMYRGKMIESGTTEQILGAPEHPYTKSLISAVPRTDVKLLRFPLVDYIESVEEEDEKIDLSTHWLGKDVDYRNEGKEILQVNDVNLKFLTKQAFFDKNKQYVHASNNVSFNIIEGETFGLVGESGSGKSTIARIVAGLYRQDSGSIVFDGKDLSHMSERQRRPFRRQMQMVFQNPYSSMNPRMSIRDIVAEPMIFHGLCESTKEVDQVVEDLLCHVGLGRKAGVKFPHEFSGGQRQRISIARALATRPRFLICDEPTSALDVSVQAQILNLLKDLQQELGLTMMFISHDLPVIRQMCDRIGVMRQGSLVEIAETEKLFKHPEHEYTQNLLSLIPQMEGLSREGLEIV</sequence>
<comment type="similarity">
    <text evidence="1">Belongs to the ABC transporter superfamily.</text>
</comment>
<dbReference type="Gene3D" id="3.40.50.300">
    <property type="entry name" value="P-loop containing nucleotide triphosphate hydrolases"/>
    <property type="match status" value="2"/>
</dbReference>